<comment type="caution">
    <text evidence="2">The sequence shown here is derived from an EMBL/GenBank/DDBJ whole genome shotgun (WGS) entry which is preliminary data.</text>
</comment>
<feature type="chain" id="PRO_5047179149" evidence="1">
    <location>
        <begin position="16"/>
        <end position="221"/>
    </location>
</feature>
<reference evidence="2 3" key="1">
    <citation type="submission" date="2023-07" db="EMBL/GenBank/DDBJ databases">
        <title>Sorghum-associated microbial communities from plants grown in Nebraska, USA.</title>
        <authorList>
            <person name="Schachtman D."/>
        </authorList>
    </citation>
    <scope>NUCLEOTIDE SEQUENCE [LARGE SCALE GENOMIC DNA]</scope>
    <source>
        <strain evidence="2 3">BE107</strain>
    </source>
</reference>
<gene>
    <name evidence="2" type="ORF">J2W94_002331</name>
</gene>
<evidence type="ECO:0000313" key="3">
    <source>
        <dbReference type="Proteomes" id="UP001254759"/>
    </source>
</evidence>
<dbReference type="Proteomes" id="UP001254759">
    <property type="component" value="Unassembled WGS sequence"/>
</dbReference>
<sequence>MLIALCAALAPLAMAQNAPDAAKKLYCWNENGQRVCSDALPAEAVNRAREEINARSGMRTGGVDRALTEEERALAASDEQQRQVDQAAADTRRRTEQALLSSYQTEEELRRVFNERTGIVDNSIRTARYNVASLREGLVSLLRTAGDQELAGKPVVPKIADSIASRHRELQRQRLLQASFERQRVELDAEIADILRRYRELKGIEAVDANSTAAVASVPAK</sequence>
<accession>A0ABU1RTE1</accession>
<protein>
    <submittedName>
        <fullName evidence="2">F0F1-type ATP synthase membrane subunit b/b</fullName>
    </submittedName>
</protein>
<keyword evidence="3" id="KW-1185">Reference proteome</keyword>
<evidence type="ECO:0000313" key="2">
    <source>
        <dbReference type="EMBL" id="MDR6842046.1"/>
    </source>
</evidence>
<feature type="signal peptide" evidence="1">
    <location>
        <begin position="1"/>
        <end position="15"/>
    </location>
</feature>
<name>A0ABU1RTE1_9GAMM</name>
<organism evidence="2 3">
    <name type="scientific">Pseudoxanthomonas sacheonensis</name>
    <dbReference type="NCBI Taxonomy" id="443615"/>
    <lineage>
        <taxon>Bacteria</taxon>
        <taxon>Pseudomonadati</taxon>
        <taxon>Pseudomonadota</taxon>
        <taxon>Gammaproteobacteria</taxon>
        <taxon>Lysobacterales</taxon>
        <taxon>Lysobacteraceae</taxon>
        <taxon>Pseudoxanthomonas</taxon>
    </lineage>
</organism>
<keyword evidence="1" id="KW-0732">Signal</keyword>
<evidence type="ECO:0000256" key="1">
    <source>
        <dbReference type="SAM" id="SignalP"/>
    </source>
</evidence>
<proteinExistence type="predicted"/>
<dbReference type="EMBL" id="JAVDTT010000002">
    <property type="protein sequence ID" value="MDR6842046.1"/>
    <property type="molecule type" value="Genomic_DNA"/>
</dbReference>